<proteinExistence type="predicted"/>
<dbReference type="EMBL" id="JACBZD010000002">
    <property type="protein sequence ID" value="NYI07716.1"/>
    <property type="molecule type" value="Genomic_DNA"/>
</dbReference>
<dbReference type="PRINTS" id="PR00455">
    <property type="entry name" value="HTHTETR"/>
</dbReference>
<dbReference type="PANTHER" id="PTHR30055:SF234">
    <property type="entry name" value="HTH-TYPE TRANSCRIPTIONAL REGULATOR BETI"/>
    <property type="match status" value="1"/>
</dbReference>
<dbReference type="Gene3D" id="1.10.357.10">
    <property type="entry name" value="Tetracycline Repressor, domain 2"/>
    <property type="match status" value="1"/>
</dbReference>
<dbReference type="PANTHER" id="PTHR30055">
    <property type="entry name" value="HTH-TYPE TRANSCRIPTIONAL REGULATOR RUTR"/>
    <property type="match status" value="1"/>
</dbReference>
<feature type="DNA-binding region" description="H-T-H motif" evidence="4">
    <location>
        <begin position="37"/>
        <end position="56"/>
    </location>
</feature>
<comment type="caution">
    <text evidence="6">The sequence shown here is derived from an EMBL/GenBank/DDBJ whole genome shotgun (WGS) entry which is preliminary data.</text>
</comment>
<evidence type="ECO:0000256" key="1">
    <source>
        <dbReference type="ARBA" id="ARBA00023015"/>
    </source>
</evidence>
<gene>
    <name evidence="6" type="ORF">FHU37_004745</name>
</gene>
<evidence type="ECO:0000259" key="5">
    <source>
        <dbReference type="PROSITE" id="PS50977"/>
    </source>
</evidence>
<evidence type="ECO:0000256" key="2">
    <source>
        <dbReference type="ARBA" id="ARBA00023125"/>
    </source>
</evidence>
<sequence length="194" mass="20736">MPDHAGRAPLRADAVRNRANILRAARTLIAARGEQAGMDEIAREAGVAVGTLYRHFPTKADLVGAIVAEMIERVFSALDAAVARVEAGGGALAAITDLLREISEAAGTDRAVKEALVNRADGTHPYAELDQRARDGLARLVAAAHAEGTLRDDVTTEDLVLILATLPGDELPEPARRRWLRLALRGVTREDLPD</sequence>
<dbReference type="InterPro" id="IPR036271">
    <property type="entry name" value="Tet_transcr_reg_TetR-rel_C_sf"/>
</dbReference>
<evidence type="ECO:0000256" key="4">
    <source>
        <dbReference type="PROSITE-ProRule" id="PRU00335"/>
    </source>
</evidence>
<dbReference type="InterPro" id="IPR001647">
    <property type="entry name" value="HTH_TetR"/>
</dbReference>
<dbReference type="GO" id="GO:0000976">
    <property type="term" value="F:transcription cis-regulatory region binding"/>
    <property type="evidence" value="ECO:0007669"/>
    <property type="project" value="TreeGrafter"/>
</dbReference>
<dbReference type="InterPro" id="IPR050109">
    <property type="entry name" value="HTH-type_TetR-like_transc_reg"/>
</dbReference>
<evidence type="ECO:0000313" key="6">
    <source>
        <dbReference type="EMBL" id="NYI07716.1"/>
    </source>
</evidence>
<dbReference type="Pfam" id="PF21597">
    <property type="entry name" value="TetR_C_43"/>
    <property type="match status" value="1"/>
</dbReference>
<evidence type="ECO:0000313" key="7">
    <source>
        <dbReference type="Proteomes" id="UP000567795"/>
    </source>
</evidence>
<name>A0A852ZZF0_9ACTN</name>
<dbReference type="Pfam" id="PF00440">
    <property type="entry name" value="TetR_N"/>
    <property type="match status" value="1"/>
</dbReference>
<dbReference type="SUPFAM" id="SSF48498">
    <property type="entry name" value="Tetracyclin repressor-like, C-terminal domain"/>
    <property type="match status" value="1"/>
</dbReference>
<keyword evidence="1" id="KW-0805">Transcription regulation</keyword>
<accession>A0A852ZZF0</accession>
<dbReference type="InterPro" id="IPR049445">
    <property type="entry name" value="TetR_SbtR-like_C"/>
</dbReference>
<dbReference type="InterPro" id="IPR009057">
    <property type="entry name" value="Homeodomain-like_sf"/>
</dbReference>
<reference evidence="6 7" key="1">
    <citation type="submission" date="2020-07" db="EMBL/GenBank/DDBJ databases">
        <title>Sequencing the genomes of 1000 actinobacteria strains.</title>
        <authorList>
            <person name="Klenk H.-P."/>
        </authorList>
    </citation>
    <scope>NUCLEOTIDE SEQUENCE [LARGE SCALE GENOMIC DNA]</scope>
    <source>
        <strain evidence="6 7">DSM 42178</strain>
    </source>
</reference>
<protein>
    <submittedName>
        <fullName evidence="6">AcrR family transcriptional regulator</fullName>
    </submittedName>
</protein>
<dbReference type="GO" id="GO:0003700">
    <property type="term" value="F:DNA-binding transcription factor activity"/>
    <property type="evidence" value="ECO:0007669"/>
    <property type="project" value="TreeGrafter"/>
</dbReference>
<dbReference type="AlphaFoldDB" id="A0A852ZZF0"/>
<organism evidence="6 7">
    <name type="scientific">Allostreptomyces psammosilenae</name>
    <dbReference type="NCBI Taxonomy" id="1892865"/>
    <lineage>
        <taxon>Bacteria</taxon>
        <taxon>Bacillati</taxon>
        <taxon>Actinomycetota</taxon>
        <taxon>Actinomycetes</taxon>
        <taxon>Kitasatosporales</taxon>
        <taxon>Streptomycetaceae</taxon>
        <taxon>Allostreptomyces</taxon>
    </lineage>
</organism>
<keyword evidence="2 4" id="KW-0238">DNA-binding</keyword>
<dbReference type="PROSITE" id="PS50977">
    <property type="entry name" value="HTH_TETR_2"/>
    <property type="match status" value="1"/>
</dbReference>
<evidence type="ECO:0000256" key="3">
    <source>
        <dbReference type="ARBA" id="ARBA00023163"/>
    </source>
</evidence>
<keyword evidence="7" id="KW-1185">Reference proteome</keyword>
<dbReference type="Proteomes" id="UP000567795">
    <property type="component" value="Unassembled WGS sequence"/>
</dbReference>
<dbReference type="SUPFAM" id="SSF46689">
    <property type="entry name" value="Homeodomain-like"/>
    <property type="match status" value="1"/>
</dbReference>
<dbReference type="RefSeq" id="WP_179816673.1">
    <property type="nucleotide sequence ID" value="NZ_JACBZD010000002.1"/>
</dbReference>
<keyword evidence="3" id="KW-0804">Transcription</keyword>
<feature type="domain" description="HTH tetR-type" evidence="5">
    <location>
        <begin position="15"/>
        <end position="74"/>
    </location>
</feature>